<feature type="region of interest" description="Disordered" evidence="1">
    <location>
        <begin position="59"/>
        <end position="81"/>
    </location>
</feature>
<proteinExistence type="predicted"/>
<name>A0A4C1XMG8_EUMVA</name>
<evidence type="ECO:0000313" key="3">
    <source>
        <dbReference type="Proteomes" id="UP000299102"/>
    </source>
</evidence>
<accession>A0A4C1XMG8</accession>
<sequence>MFMGGAFERTAKSVDRSITADTALPTVKESKADMALRHSWPLLPLRRGETFAQCSDAPLRPCPRAAPEIRRDSMYMQTQTD</sequence>
<comment type="caution">
    <text evidence="2">The sequence shown here is derived from an EMBL/GenBank/DDBJ whole genome shotgun (WGS) entry which is preliminary data.</text>
</comment>
<evidence type="ECO:0000313" key="2">
    <source>
        <dbReference type="EMBL" id="GBP64293.1"/>
    </source>
</evidence>
<protein>
    <submittedName>
        <fullName evidence="2">Uncharacterized protein</fullName>
    </submittedName>
</protein>
<dbReference type="EMBL" id="BGZK01000893">
    <property type="protein sequence ID" value="GBP64293.1"/>
    <property type="molecule type" value="Genomic_DNA"/>
</dbReference>
<organism evidence="2 3">
    <name type="scientific">Eumeta variegata</name>
    <name type="common">Bagworm moth</name>
    <name type="synonym">Eumeta japonica</name>
    <dbReference type="NCBI Taxonomy" id="151549"/>
    <lineage>
        <taxon>Eukaryota</taxon>
        <taxon>Metazoa</taxon>
        <taxon>Ecdysozoa</taxon>
        <taxon>Arthropoda</taxon>
        <taxon>Hexapoda</taxon>
        <taxon>Insecta</taxon>
        <taxon>Pterygota</taxon>
        <taxon>Neoptera</taxon>
        <taxon>Endopterygota</taxon>
        <taxon>Lepidoptera</taxon>
        <taxon>Glossata</taxon>
        <taxon>Ditrysia</taxon>
        <taxon>Tineoidea</taxon>
        <taxon>Psychidae</taxon>
        <taxon>Oiketicinae</taxon>
        <taxon>Eumeta</taxon>
    </lineage>
</organism>
<keyword evidence="3" id="KW-1185">Reference proteome</keyword>
<reference evidence="2 3" key="1">
    <citation type="journal article" date="2019" name="Commun. Biol.">
        <title>The bagworm genome reveals a unique fibroin gene that provides high tensile strength.</title>
        <authorList>
            <person name="Kono N."/>
            <person name="Nakamura H."/>
            <person name="Ohtoshi R."/>
            <person name="Tomita M."/>
            <person name="Numata K."/>
            <person name="Arakawa K."/>
        </authorList>
    </citation>
    <scope>NUCLEOTIDE SEQUENCE [LARGE SCALE GENOMIC DNA]</scope>
</reference>
<dbReference type="AlphaFoldDB" id="A0A4C1XMG8"/>
<gene>
    <name evidence="2" type="ORF">EVAR_45341_1</name>
</gene>
<evidence type="ECO:0000256" key="1">
    <source>
        <dbReference type="SAM" id="MobiDB-lite"/>
    </source>
</evidence>
<dbReference type="Proteomes" id="UP000299102">
    <property type="component" value="Unassembled WGS sequence"/>
</dbReference>